<dbReference type="GO" id="GO:0043495">
    <property type="term" value="F:protein-membrane adaptor activity"/>
    <property type="evidence" value="ECO:0007669"/>
    <property type="project" value="InterPro"/>
</dbReference>
<dbReference type="InterPro" id="IPR035293">
    <property type="entry name" value="Vac17"/>
</dbReference>
<sequence>MVSAKSSKSSLSNSNSPNNESIKSFKEFKTIKLLKNRDVSGASTDTAYNILNSDFDNDYNDAYNQLTYNESKNTNCATDSGLDSNDSLNKKKKKRRSYNSSLIRSSIHSDSYSIFNGKNRLSIAIFSDLDCVSVKDDATIIDLDGQAKEDELKENLQIEEEEEGEVDDRFGDLLKPLRRYNSHESILSCKQVLTIESEKLSFKEKPRSTDSLYLGSFTKREEKFKRSYNYLRNGQLSYLTSQPMIALNNKKAVTSTTNKIMDSSVFSSPFMLPLRSSTKKEKVNFKTSDSLREYLNPPGSSTTQIKEDRKDSFKQNTNLTNIKTTKIDETTIDFETKTIKRKSSIIWDLPKKTNIDYATTNQNNNDINRLNKNPFVNKIPKRQPSLIINGKGKAILDNGTQVLSSDIQMDLLQDALADI</sequence>
<organism evidence="2 3">
    <name type="scientific">Hanseniaspora valbyensis NRRL Y-1626</name>
    <dbReference type="NCBI Taxonomy" id="766949"/>
    <lineage>
        <taxon>Eukaryota</taxon>
        <taxon>Fungi</taxon>
        <taxon>Dikarya</taxon>
        <taxon>Ascomycota</taxon>
        <taxon>Saccharomycotina</taxon>
        <taxon>Saccharomycetes</taxon>
        <taxon>Saccharomycodales</taxon>
        <taxon>Saccharomycodaceae</taxon>
        <taxon>Hanseniaspora</taxon>
    </lineage>
</organism>
<dbReference type="Pfam" id="PF17321">
    <property type="entry name" value="Vac17"/>
    <property type="match status" value="1"/>
</dbReference>
<protein>
    <submittedName>
        <fullName evidence="2">Uncharacterized protein</fullName>
    </submittedName>
</protein>
<proteinExistence type="predicted"/>
<dbReference type="GO" id="GO:0000011">
    <property type="term" value="P:vacuole inheritance"/>
    <property type="evidence" value="ECO:0007669"/>
    <property type="project" value="InterPro"/>
</dbReference>
<evidence type="ECO:0000313" key="2">
    <source>
        <dbReference type="EMBL" id="OBA26443.1"/>
    </source>
</evidence>
<name>A0A1B7TCK5_9ASCO</name>
<accession>A0A1B7TCK5</accession>
<feature type="region of interest" description="Disordered" evidence="1">
    <location>
        <begin position="1"/>
        <end position="21"/>
    </location>
</feature>
<reference evidence="3" key="1">
    <citation type="journal article" date="2016" name="Proc. Natl. Acad. Sci. U.S.A.">
        <title>Comparative genomics of biotechnologically important yeasts.</title>
        <authorList>
            <person name="Riley R."/>
            <person name="Haridas S."/>
            <person name="Wolfe K.H."/>
            <person name="Lopes M.R."/>
            <person name="Hittinger C.T."/>
            <person name="Goeker M."/>
            <person name="Salamov A.A."/>
            <person name="Wisecaver J.H."/>
            <person name="Long T.M."/>
            <person name="Calvey C.H."/>
            <person name="Aerts A.L."/>
            <person name="Barry K.W."/>
            <person name="Choi C."/>
            <person name="Clum A."/>
            <person name="Coughlan A.Y."/>
            <person name="Deshpande S."/>
            <person name="Douglass A.P."/>
            <person name="Hanson S.J."/>
            <person name="Klenk H.-P."/>
            <person name="LaButti K.M."/>
            <person name="Lapidus A."/>
            <person name="Lindquist E.A."/>
            <person name="Lipzen A.M."/>
            <person name="Meier-Kolthoff J.P."/>
            <person name="Ohm R.A."/>
            <person name="Otillar R.P."/>
            <person name="Pangilinan J.L."/>
            <person name="Peng Y."/>
            <person name="Rokas A."/>
            <person name="Rosa C.A."/>
            <person name="Scheuner C."/>
            <person name="Sibirny A.A."/>
            <person name="Slot J.C."/>
            <person name="Stielow J.B."/>
            <person name="Sun H."/>
            <person name="Kurtzman C.P."/>
            <person name="Blackwell M."/>
            <person name="Grigoriev I.V."/>
            <person name="Jeffries T.W."/>
        </authorList>
    </citation>
    <scope>NUCLEOTIDE SEQUENCE [LARGE SCALE GENOMIC DNA]</scope>
    <source>
        <strain evidence="3">NRRL Y-1626</strain>
    </source>
</reference>
<dbReference type="EMBL" id="LXPE01000018">
    <property type="protein sequence ID" value="OBA26443.1"/>
    <property type="molecule type" value="Genomic_DNA"/>
</dbReference>
<dbReference type="OrthoDB" id="4070503at2759"/>
<dbReference type="AlphaFoldDB" id="A0A1B7TCK5"/>
<evidence type="ECO:0000313" key="3">
    <source>
        <dbReference type="Proteomes" id="UP000092321"/>
    </source>
</evidence>
<gene>
    <name evidence="2" type="ORF">HANVADRAFT_80958</name>
</gene>
<dbReference type="Proteomes" id="UP000092321">
    <property type="component" value="Unassembled WGS sequence"/>
</dbReference>
<comment type="caution">
    <text evidence="2">The sequence shown here is derived from an EMBL/GenBank/DDBJ whole genome shotgun (WGS) entry which is preliminary data.</text>
</comment>
<evidence type="ECO:0000256" key="1">
    <source>
        <dbReference type="SAM" id="MobiDB-lite"/>
    </source>
</evidence>
<keyword evidence="3" id="KW-1185">Reference proteome</keyword>